<dbReference type="STRING" id="1443111.Z949_2520"/>
<evidence type="ECO:0000256" key="7">
    <source>
        <dbReference type="ARBA" id="ARBA00022679"/>
    </source>
</evidence>
<dbReference type="GO" id="GO:0016773">
    <property type="term" value="F:phosphotransferase activity, alcohol group as acceptor"/>
    <property type="evidence" value="ECO:0007669"/>
    <property type="project" value="UniProtKB-UniRule"/>
</dbReference>
<keyword evidence="7 15" id="KW-0808">Transferase</keyword>
<dbReference type="GO" id="GO:0005524">
    <property type="term" value="F:ATP binding"/>
    <property type="evidence" value="ECO:0007669"/>
    <property type="project" value="UniProtKB-UniRule"/>
</dbReference>
<evidence type="ECO:0000256" key="3">
    <source>
        <dbReference type="ARBA" id="ARBA00010327"/>
    </source>
</evidence>
<accession>A0A420DP09</accession>
<evidence type="ECO:0000313" key="16">
    <source>
        <dbReference type="EMBL" id="RKE96001.1"/>
    </source>
</evidence>
<evidence type="ECO:0000256" key="14">
    <source>
        <dbReference type="ARBA" id="ARBA00034417"/>
    </source>
</evidence>
<dbReference type="SUPFAM" id="SSF56112">
    <property type="entry name" value="Protein kinase-like (PK-like)"/>
    <property type="match status" value="1"/>
</dbReference>
<dbReference type="EMBL" id="RAQK01000001">
    <property type="protein sequence ID" value="RKE96001.1"/>
    <property type="molecule type" value="Genomic_DNA"/>
</dbReference>
<dbReference type="Proteomes" id="UP000284407">
    <property type="component" value="Unassembled WGS sequence"/>
</dbReference>
<dbReference type="InterPro" id="IPR011009">
    <property type="entry name" value="Kinase-like_dom_sf"/>
</dbReference>
<keyword evidence="10 15" id="KW-0067">ATP-binding</keyword>
<evidence type="ECO:0000256" key="11">
    <source>
        <dbReference type="ARBA" id="ARBA00022985"/>
    </source>
</evidence>
<comment type="function">
    <text evidence="15">Catalyzes the ATP-dependent phosphorylation of the 3-deoxy-D-manno-octulosonic acid (Kdo) residue in Kdo-lipid IV(A) at the 4-OH position.</text>
</comment>
<organism evidence="16 17">
    <name type="scientific">Sulfitobacter guttiformis</name>
    <dbReference type="NCBI Taxonomy" id="74349"/>
    <lineage>
        <taxon>Bacteria</taxon>
        <taxon>Pseudomonadati</taxon>
        <taxon>Pseudomonadota</taxon>
        <taxon>Alphaproteobacteria</taxon>
        <taxon>Rhodobacterales</taxon>
        <taxon>Roseobacteraceae</taxon>
        <taxon>Sulfitobacter</taxon>
    </lineage>
</organism>
<evidence type="ECO:0000256" key="5">
    <source>
        <dbReference type="ARBA" id="ARBA00022475"/>
    </source>
</evidence>
<reference evidence="16 17" key="1">
    <citation type="submission" date="2018-09" db="EMBL/GenBank/DDBJ databases">
        <title>Genomic Encyclopedia of Archaeal and Bacterial Type Strains, Phase II (KMG-II): from individual species to whole genera.</title>
        <authorList>
            <person name="Goeker M."/>
        </authorList>
    </citation>
    <scope>NUCLEOTIDE SEQUENCE [LARGE SCALE GENOMIC DNA]</scope>
    <source>
        <strain evidence="16 17">DSM 11458</strain>
    </source>
</reference>
<evidence type="ECO:0000256" key="6">
    <source>
        <dbReference type="ARBA" id="ARBA00022519"/>
    </source>
</evidence>
<dbReference type="GO" id="GO:0009244">
    <property type="term" value="P:lipopolysaccharide core region biosynthetic process"/>
    <property type="evidence" value="ECO:0007669"/>
    <property type="project" value="UniProtKB-UniRule"/>
</dbReference>
<protein>
    <recommendedName>
        <fullName evidence="13 15">3-deoxy-D-manno-octulosonic acid kinase</fullName>
        <shortName evidence="15">Kdo kinase</shortName>
        <ecNumber evidence="4 15">2.7.1.166</ecNumber>
    </recommendedName>
</protein>
<comment type="caution">
    <text evidence="16">The sequence shown here is derived from an EMBL/GenBank/DDBJ whole genome shotgun (WGS) entry which is preliminary data.</text>
</comment>
<evidence type="ECO:0000256" key="1">
    <source>
        <dbReference type="ARBA" id="ARBA00004515"/>
    </source>
</evidence>
<keyword evidence="5 15" id="KW-1003">Cell membrane</keyword>
<keyword evidence="17" id="KW-1185">Reference proteome</keyword>
<evidence type="ECO:0000256" key="2">
    <source>
        <dbReference type="ARBA" id="ARBA00004713"/>
    </source>
</evidence>
<name>A0A420DP09_9RHOB</name>
<proteinExistence type="inferred from homology"/>
<sequence>MTPSDLCLNGTIIRFDASVLTTVDPRIFQVDWLRRNKLWLGSTSGRSQAHFFRVADHDMVLRHFHRGGLVGRVNRDLYLRVPAAKSRALREFDLLSEMHAEGLPVPLPVAAQFIPFGPFYRADIITQRIPDARPLQEVLFDRGLSTNLWRQIGAHVRQLHDHCVFHSDLNCRNIMLDTRDRIWFIDFDKCEKRKPGRWARANLDRLHRSLVKTAAQSPNVHWCRQDWENLLAGYADDTAIHIRDEQG</sequence>
<dbReference type="NCBIfam" id="NF002475">
    <property type="entry name" value="PRK01723.1"/>
    <property type="match status" value="1"/>
</dbReference>
<dbReference type="AlphaFoldDB" id="A0A420DP09"/>
<dbReference type="RefSeq" id="WP_147419673.1">
    <property type="nucleotide sequence ID" value="NZ_RAQK01000001.1"/>
</dbReference>
<dbReference type="Pfam" id="PF06293">
    <property type="entry name" value="Kdo"/>
    <property type="match status" value="1"/>
</dbReference>
<keyword evidence="8 15" id="KW-0547">Nucleotide-binding</keyword>
<comment type="subcellular location">
    <subcellularLocation>
        <location evidence="1 15">Cell inner membrane</location>
        <topology evidence="1 15">Peripheral membrane protein</topology>
        <orientation evidence="1 15">Cytoplasmic side</orientation>
    </subcellularLocation>
</comment>
<evidence type="ECO:0000256" key="9">
    <source>
        <dbReference type="ARBA" id="ARBA00022777"/>
    </source>
</evidence>
<comment type="pathway">
    <text evidence="2 15">Bacterial outer membrane biogenesis; LPS core biosynthesis.</text>
</comment>
<keyword evidence="11 15" id="KW-0448">Lipopolysaccharide biosynthesis</keyword>
<keyword evidence="9 15" id="KW-0418">Kinase</keyword>
<gene>
    <name evidence="15" type="primary">kdkA</name>
    <name evidence="16" type="ORF">C8N30_0551</name>
</gene>
<feature type="active site" evidence="15">
    <location>
        <position position="168"/>
    </location>
</feature>
<keyword evidence="12 15" id="KW-0472">Membrane</keyword>
<evidence type="ECO:0000256" key="15">
    <source>
        <dbReference type="HAMAP-Rule" id="MF_00521"/>
    </source>
</evidence>
<comment type="similarity">
    <text evidence="3 15">Belongs to the protein kinase superfamily. KdkA/RfaP family.</text>
</comment>
<evidence type="ECO:0000256" key="8">
    <source>
        <dbReference type="ARBA" id="ARBA00022741"/>
    </source>
</evidence>
<dbReference type="GO" id="GO:0005886">
    <property type="term" value="C:plasma membrane"/>
    <property type="evidence" value="ECO:0007669"/>
    <property type="project" value="UniProtKB-SubCell"/>
</dbReference>
<dbReference type="HAMAP" id="MF_00521">
    <property type="entry name" value="KDO_kinase"/>
    <property type="match status" value="1"/>
</dbReference>
<comment type="catalytic activity">
    <reaction evidence="14 15">
        <text>an alpha-Kdo-(2-&gt;6)-lipid IVA + ATP = a 4-O-phospho-alpha-Kdo-(2-&gt;6)-lipid IVA + ADP + H(+)</text>
        <dbReference type="Rhea" id="RHEA:74271"/>
        <dbReference type="ChEBI" id="CHEBI:15378"/>
        <dbReference type="ChEBI" id="CHEBI:30616"/>
        <dbReference type="ChEBI" id="CHEBI:176428"/>
        <dbReference type="ChEBI" id="CHEBI:193140"/>
        <dbReference type="ChEBI" id="CHEBI:456216"/>
        <dbReference type="EC" id="2.7.1.166"/>
    </reaction>
</comment>
<evidence type="ECO:0000256" key="12">
    <source>
        <dbReference type="ARBA" id="ARBA00023136"/>
    </source>
</evidence>
<dbReference type="GO" id="GO:0016301">
    <property type="term" value="F:kinase activity"/>
    <property type="evidence" value="ECO:0007669"/>
    <property type="project" value="UniProtKB-KW"/>
</dbReference>
<evidence type="ECO:0000256" key="10">
    <source>
        <dbReference type="ARBA" id="ARBA00022840"/>
    </source>
</evidence>
<evidence type="ECO:0000313" key="17">
    <source>
        <dbReference type="Proteomes" id="UP000284407"/>
    </source>
</evidence>
<dbReference type="Gene3D" id="1.10.510.10">
    <property type="entry name" value="Transferase(Phosphotransferase) domain 1"/>
    <property type="match status" value="1"/>
</dbReference>
<dbReference type="UniPathway" id="UPA00958"/>
<dbReference type="EC" id="2.7.1.166" evidence="4 15"/>
<keyword evidence="6 15" id="KW-0997">Cell inner membrane</keyword>
<dbReference type="InterPro" id="IPR022826">
    <property type="entry name" value="KDO_kinase"/>
</dbReference>
<evidence type="ECO:0000256" key="13">
    <source>
        <dbReference type="ARBA" id="ARBA00029511"/>
    </source>
</evidence>
<evidence type="ECO:0000256" key="4">
    <source>
        <dbReference type="ARBA" id="ARBA00011988"/>
    </source>
</evidence>
<dbReference type="OrthoDB" id="6854449at2"/>